<keyword evidence="5" id="KW-0411">Iron-sulfur</keyword>
<dbReference type="EMBL" id="VULZ01000011">
    <property type="protein sequence ID" value="MSS15396.1"/>
    <property type="molecule type" value="Genomic_DNA"/>
</dbReference>
<sequence length="218" mass="23385">MAFTWSTLKNLFSKPATKNYPAEPIKYPERSRGHIEIDIEDCISCSMCARSCPTGAITVDRKELTWAINRFDCLACGYCVIKCPKKCLHLVPGYQTPEGEKKEVSFKRPAPAPKPAAAPSAAPKAAGSASAAGKATLNGDIVTMANGKTMDLSKFPAEKKAEILKKLGLDAAPAPKAEAEGKATLEGDIVRLPNGKTMDLSKLPEANREKVLQKLGLK</sequence>
<evidence type="ECO:0000256" key="1">
    <source>
        <dbReference type="ARBA" id="ARBA00022485"/>
    </source>
</evidence>
<dbReference type="GO" id="GO:0009060">
    <property type="term" value="P:aerobic respiration"/>
    <property type="evidence" value="ECO:0007669"/>
    <property type="project" value="TreeGrafter"/>
</dbReference>
<evidence type="ECO:0000313" key="8">
    <source>
        <dbReference type="EMBL" id="MSS15396.1"/>
    </source>
</evidence>
<dbReference type="GO" id="GO:0016020">
    <property type="term" value="C:membrane"/>
    <property type="evidence" value="ECO:0007669"/>
    <property type="project" value="InterPro"/>
</dbReference>
<evidence type="ECO:0000259" key="7">
    <source>
        <dbReference type="PROSITE" id="PS51379"/>
    </source>
</evidence>
<dbReference type="InterPro" id="IPR017900">
    <property type="entry name" value="4Fe4S_Fe_S_CS"/>
</dbReference>
<dbReference type="Gene3D" id="3.30.70.3270">
    <property type="match status" value="1"/>
</dbReference>
<evidence type="ECO:0000313" key="9">
    <source>
        <dbReference type="Proteomes" id="UP000481852"/>
    </source>
</evidence>
<dbReference type="PROSITE" id="PS51379">
    <property type="entry name" value="4FE4S_FER_2"/>
    <property type="match status" value="2"/>
</dbReference>
<organism evidence="8 9">
    <name type="scientific">Porcincola intestinalis</name>
    <dbReference type="NCBI Taxonomy" id="2606632"/>
    <lineage>
        <taxon>Bacteria</taxon>
        <taxon>Bacillati</taxon>
        <taxon>Bacillota</taxon>
        <taxon>Clostridia</taxon>
        <taxon>Lachnospirales</taxon>
        <taxon>Lachnospiraceae</taxon>
        <taxon>Porcincola</taxon>
    </lineage>
</organism>
<dbReference type="AlphaFoldDB" id="A0A6L5X8R8"/>
<feature type="domain" description="4Fe-4S ferredoxin-type" evidence="7">
    <location>
        <begin position="33"/>
        <end position="62"/>
    </location>
</feature>
<evidence type="ECO:0000256" key="5">
    <source>
        <dbReference type="ARBA" id="ARBA00023014"/>
    </source>
</evidence>
<keyword evidence="4" id="KW-0408">Iron</keyword>
<evidence type="ECO:0000256" key="3">
    <source>
        <dbReference type="ARBA" id="ARBA00022737"/>
    </source>
</evidence>
<dbReference type="SUPFAM" id="SSF46548">
    <property type="entry name" value="alpha-helical ferredoxin"/>
    <property type="match status" value="1"/>
</dbReference>
<evidence type="ECO:0000256" key="2">
    <source>
        <dbReference type="ARBA" id="ARBA00022723"/>
    </source>
</evidence>
<feature type="domain" description="4Fe-4S ferredoxin-type" evidence="7">
    <location>
        <begin position="64"/>
        <end position="93"/>
    </location>
</feature>
<feature type="region of interest" description="Disordered" evidence="6">
    <location>
        <begin position="195"/>
        <end position="218"/>
    </location>
</feature>
<dbReference type="Proteomes" id="UP000481852">
    <property type="component" value="Unassembled WGS sequence"/>
</dbReference>
<dbReference type="PANTHER" id="PTHR10849">
    <property type="entry name" value="NADH DEHYDROGENASE UBIQUINONE IRON-SULFUR PROTEIN 8, MITOCHONDRIAL"/>
    <property type="match status" value="1"/>
</dbReference>
<keyword evidence="1" id="KW-0004">4Fe-4S</keyword>
<evidence type="ECO:0000256" key="6">
    <source>
        <dbReference type="SAM" id="MobiDB-lite"/>
    </source>
</evidence>
<keyword evidence="3" id="KW-0677">Repeat</keyword>
<dbReference type="GO" id="GO:0051539">
    <property type="term" value="F:4 iron, 4 sulfur cluster binding"/>
    <property type="evidence" value="ECO:0007669"/>
    <property type="project" value="UniProtKB-KW"/>
</dbReference>
<dbReference type="PROSITE" id="PS00198">
    <property type="entry name" value="4FE4S_FER_1"/>
    <property type="match status" value="2"/>
</dbReference>
<dbReference type="InterPro" id="IPR010226">
    <property type="entry name" value="NADH_quinone_OxRdtase_chainI"/>
</dbReference>
<dbReference type="GO" id="GO:0003954">
    <property type="term" value="F:NADH dehydrogenase activity"/>
    <property type="evidence" value="ECO:0007669"/>
    <property type="project" value="TreeGrafter"/>
</dbReference>
<protein>
    <submittedName>
        <fullName evidence="8">4Fe-4S dicluster domain-containing protein</fullName>
    </submittedName>
</protein>
<dbReference type="GO" id="GO:0046872">
    <property type="term" value="F:metal ion binding"/>
    <property type="evidence" value="ECO:0007669"/>
    <property type="project" value="UniProtKB-KW"/>
</dbReference>
<accession>A0A6L5X8R8</accession>
<dbReference type="Pfam" id="PF12838">
    <property type="entry name" value="Fer4_7"/>
    <property type="match status" value="1"/>
</dbReference>
<keyword evidence="2" id="KW-0479">Metal-binding</keyword>
<name>A0A6L5X8R8_9FIRM</name>
<evidence type="ECO:0000256" key="4">
    <source>
        <dbReference type="ARBA" id="ARBA00023004"/>
    </source>
</evidence>
<feature type="region of interest" description="Disordered" evidence="6">
    <location>
        <begin position="99"/>
        <end position="125"/>
    </location>
</feature>
<comment type="caution">
    <text evidence="8">The sequence shown here is derived from an EMBL/GenBank/DDBJ whole genome shotgun (WGS) entry which is preliminary data.</text>
</comment>
<proteinExistence type="predicted"/>
<dbReference type="InterPro" id="IPR017896">
    <property type="entry name" value="4Fe4S_Fe-S-bd"/>
</dbReference>
<gene>
    <name evidence="8" type="ORF">FYJ35_10165</name>
</gene>
<reference evidence="8 9" key="1">
    <citation type="submission" date="2019-08" db="EMBL/GenBank/DDBJ databases">
        <title>In-depth cultivation of the pig gut microbiome towards novel bacterial diversity and tailored functional studies.</title>
        <authorList>
            <person name="Wylensek D."/>
            <person name="Hitch T.C.A."/>
            <person name="Clavel T."/>
        </authorList>
    </citation>
    <scope>NUCLEOTIDE SEQUENCE [LARGE SCALE GENOMIC DNA]</scope>
    <source>
        <strain evidence="8 9">Oil+RF-744-WCA-WT-11</strain>
    </source>
</reference>
<keyword evidence="9" id="KW-1185">Reference proteome</keyword>
<dbReference type="PANTHER" id="PTHR10849:SF35">
    <property type="entry name" value="FORMATE HYDROGENLYASE SUBUNIT 6-RELATED"/>
    <property type="match status" value="1"/>
</dbReference>